<sequence length="190" mass="21012">MEPSWRKPAPLNWSAAREGQYTTAAPLLGGASITLLGLVITDRDEFRWPGPTLLALALTTLFMVMAVVWGVRSRQYLYSRGDVEAWWGPLSEIPDDRRKQLIEDQRNHYSRWTRLAGRADRCYSSGLLCLAVGSSLALAPSAHAAAPAWRWLAAGTTAAPVVVVPLVWVKPHIGNAIRRWRTGADNHDST</sequence>
<dbReference type="EMBL" id="BAAAIH010000014">
    <property type="protein sequence ID" value="GAA1269530.1"/>
    <property type="molecule type" value="Genomic_DNA"/>
</dbReference>
<feature type="transmembrane region" description="Helical" evidence="1">
    <location>
        <begin position="21"/>
        <end position="40"/>
    </location>
</feature>
<keyword evidence="1" id="KW-1133">Transmembrane helix</keyword>
<keyword evidence="1" id="KW-0812">Transmembrane</keyword>
<feature type="transmembrane region" description="Helical" evidence="1">
    <location>
        <begin position="122"/>
        <end position="142"/>
    </location>
</feature>
<protein>
    <recommendedName>
        <fullName evidence="4">Integral membrane protein</fullName>
    </recommendedName>
</protein>
<gene>
    <name evidence="2" type="ORF">GCM10009579_30130</name>
</gene>
<feature type="transmembrane region" description="Helical" evidence="1">
    <location>
        <begin position="148"/>
        <end position="169"/>
    </location>
</feature>
<feature type="transmembrane region" description="Helical" evidence="1">
    <location>
        <begin position="52"/>
        <end position="71"/>
    </location>
</feature>
<evidence type="ECO:0000313" key="2">
    <source>
        <dbReference type="EMBL" id="GAA1269530.1"/>
    </source>
</evidence>
<proteinExistence type="predicted"/>
<reference evidence="2 3" key="1">
    <citation type="journal article" date="2019" name="Int. J. Syst. Evol. Microbiol.">
        <title>The Global Catalogue of Microorganisms (GCM) 10K type strain sequencing project: providing services to taxonomists for standard genome sequencing and annotation.</title>
        <authorList>
            <consortium name="The Broad Institute Genomics Platform"/>
            <consortium name="The Broad Institute Genome Sequencing Center for Infectious Disease"/>
            <person name="Wu L."/>
            <person name="Ma J."/>
        </authorList>
    </citation>
    <scope>NUCLEOTIDE SEQUENCE [LARGE SCALE GENOMIC DNA]</scope>
    <source>
        <strain evidence="2 3">JCM 11448</strain>
    </source>
</reference>
<keyword evidence="1" id="KW-0472">Membrane</keyword>
<accession>A0ABN1WWX8</accession>
<evidence type="ECO:0000313" key="3">
    <source>
        <dbReference type="Proteomes" id="UP001500282"/>
    </source>
</evidence>
<comment type="caution">
    <text evidence="2">The sequence shown here is derived from an EMBL/GenBank/DDBJ whole genome shotgun (WGS) entry which is preliminary data.</text>
</comment>
<organism evidence="2 3">
    <name type="scientific">Streptomyces javensis</name>
    <dbReference type="NCBI Taxonomy" id="114698"/>
    <lineage>
        <taxon>Bacteria</taxon>
        <taxon>Bacillati</taxon>
        <taxon>Actinomycetota</taxon>
        <taxon>Actinomycetes</taxon>
        <taxon>Kitasatosporales</taxon>
        <taxon>Streptomycetaceae</taxon>
        <taxon>Streptomyces</taxon>
        <taxon>Streptomyces violaceusniger group</taxon>
    </lineage>
</organism>
<evidence type="ECO:0008006" key="4">
    <source>
        <dbReference type="Google" id="ProtNLM"/>
    </source>
</evidence>
<keyword evidence="3" id="KW-1185">Reference proteome</keyword>
<name>A0ABN1WWX8_9ACTN</name>
<dbReference type="Proteomes" id="UP001500282">
    <property type="component" value="Unassembled WGS sequence"/>
</dbReference>
<evidence type="ECO:0000256" key="1">
    <source>
        <dbReference type="SAM" id="Phobius"/>
    </source>
</evidence>